<feature type="compositionally biased region" description="Basic and acidic residues" evidence="1">
    <location>
        <begin position="80"/>
        <end position="99"/>
    </location>
</feature>
<organism evidence="2 3">
    <name type="scientific">Popillia japonica</name>
    <name type="common">Japanese beetle</name>
    <dbReference type="NCBI Taxonomy" id="7064"/>
    <lineage>
        <taxon>Eukaryota</taxon>
        <taxon>Metazoa</taxon>
        <taxon>Ecdysozoa</taxon>
        <taxon>Arthropoda</taxon>
        <taxon>Hexapoda</taxon>
        <taxon>Insecta</taxon>
        <taxon>Pterygota</taxon>
        <taxon>Neoptera</taxon>
        <taxon>Endopterygota</taxon>
        <taxon>Coleoptera</taxon>
        <taxon>Polyphaga</taxon>
        <taxon>Scarabaeiformia</taxon>
        <taxon>Scarabaeidae</taxon>
        <taxon>Rutelinae</taxon>
        <taxon>Popillia</taxon>
    </lineage>
</organism>
<sequence length="154" mass="17965">MALEKLPIFVDFQLPNNVEYNVVQEQSITEINSNSNQQNTVRNLQDVDTEASEVYFLCEDTLEDKHTLKTDYQPTVVQSCKEKDSEPNSLEDISRDEIVKNSVDQNTSKTSIAEDPHYPPTEDLNSEEENAKNEDPLRKKRLKRRYVKESNWKR</sequence>
<feature type="compositionally biased region" description="Polar residues" evidence="1">
    <location>
        <begin position="102"/>
        <end position="111"/>
    </location>
</feature>
<evidence type="ECO:0000256" key="1">
    <source>
        <dbReference type="SAM" id="MobiDB-lite"/>
    </source>
</evidence>
<protein>
    <submittedName>
        <fullName evidence="2">Uncharacterized protein</fullName>
    </submittedName>
</protein>
<gene>
    <name evidence="2" type="ORF">QE152_g34979</name>
</gene>
<dbReference type="EMBL" id="JASPKY010000571">
    <property type="protein sequence ID" value="KAK9692690.1"/>
    <property type="molecule type" value="Genomic_DNA"/>
</dbReference>
<dbReference type="AlphaFoldDB" id="A0AAW1IT22"/>
<reference evidence="2 3" key="1">
    <citation type="journal article" date="2024" name="BMC Genomics">
        <title>De novo assembly and annotation of Popillia japonica's genome with initial clues to its potential as an invasive pest.</title>
        <authorList>
            <person name="Cucini C."/>
            <person name="Boschi S."/>
            <person name="Funari R."/>
            <person name="Cardaioli E."/>
            <person name="Iannotti N."/>
            <person name="Marturano G."/>
            <person name="Paoli F."/>
            <person name="Bruttini M."/>
            <person name="Carapelli A."/>
            <person name="Frati F."/>
            <person name="Nardi F."/>
        </authorList>
    </citation>
    <scope>NUCLEOTIDE SEQUENCE [LARGE SCALE GENOMIC DNA]</scope>
    <source>
        <strain evidence="2">DMR45628</strain>
    </source>
</reference>
<feature type="region of interest" description="Disordered" evidence="1">
    <location>
        <begin position="77"/>
        <end position="154"/>
    </location>
</feature>
<evidence type="ECO:0000313" key="3">
    <source>
        <dbReference type="Proteomes" id="UP001458880"/>
    </source>
</evidence>
<accession>A0AAW1IT22</accession>
<name>A0AAW1IT22_POPJA</name>
<proteinExistence type="predicted"/>
<comment type="caution">
    <text evidence="2">The sequence shown here is derived from an EMBL/GenBank/DDBJ whole genome shotgun (WGS) entry which is preliminary data.</text>
</comment>
<dbReference type="Proteomes" id="UP001458880">
    <property type="component" value="Unassembled WGS sequence"/>
</dbReference>
<evidence type="ECO:0000313" key="2">
    <source>
        <dbReference type="EMBL" id="KAK9692690.1"/>
    </source>
</evidence>
<keyword evidence="3" id="KW-1185">Reference proteome</keyword>